<dbReference type="PANTHER" id="PTHR39441">
    <property type="entry name" value="DUF2252 DOMAIN-CONTAINING PROTEIN"/>
    <property type="match status" value="1"/>
</dbReference>
<protein>
    <submittedName>
        <fullName evidence="2">DUF2252 family protein</fullName>
    </submittedName>
</protein>
<feature type="region of interest" description="Disordered" evidence="1">
    <location>
        <begin position="440"/>
        <end position="467"/>
    </location>
</feature>
<reference evidence="2" key="1">
    <citation type="submission" date="2023-08" db="EMBL/GenBank/DDBJ databases">
        <title>Emergence of clinically-relevant ST2 carbapenem-resistant Acinetobacter baumannii strains in hospital sewages in Zhejiang, East of China.</title>
        <authorList>
            <person name="Kaichao C."/>
            <person name="Zhang R."/>
        </authorList>
    </citation>
    <scope>NUCLEOTIDE SEQUENCE</scope>
    <source>
        <strain evidence="2">M-SY-60</strain>
    </source>
</reference>
<evidence type="ECO:0000313" key="2">
    <source>
        <dbReference type="EMBL" id="MDQ9071989.1"/>
    </source>
</evidence>
<proteinExistence type="predicted"/>
<dbReference type="GeneID" id="84210867"/>
<dbReference type="Pfam" id="PF10009">
    <property type="entry name" value="DUF2252"/>
    <property type="match status" value="1"/>
</dbReference>
<dbReference type="InterPro" id="IPR018721">
    <property type="entry name" value="DUF2252"/>
</dbReference>
<accession>A0AAW8JPQ8</accession>
<sequence length="467" mass="53201">MTKKPTSEIKQPAHRKAELDERRNLKMAKSIHRYVRGNTAKYYEWLENADISSIPQGPAIWICGDCHTGNLGPIANENGDIEIEIRDLDQTVIGNPANDIIRLGLSLATAVRSSDLPGIVTAEMIESLYAGYVHALETKGRPTEDFVRPKLIHSVMKEAMRRTWQSLAEERLEGLKPKITLNKKFWPLNKTEIKEIKSMFEKQDMTELATMLKHRDSSSHVTVLDAAYWVKGCSSLGRLRYAVLLDFDDRVVDGEGFCLMDLKEGTTALAPRYSDAEMPKDNAVRVVEGARHLSPYLGKRMRATKFMDKSVIVRELLPQDLKLEIEGMDADEAKDLAFYLAYVVGRAHVRQMDEKTRKSWLSLLKKTEAKTIDAPFWLWRSIVELVSVHEAGYLEHCRRYALSHQRKQQKAPEEIVKSKNTKLQKDQQVVALKEHVQNLAKDVVPKQKPKSQKKVVEKSTKQSKKSA</sequence>
<dbReference type="PANTHER" id="PTHR39441:SF1">
    <property type="entry name" value="DUF2252 DOMAIN-CONTAINING PROTEIN"/>
    <property type="match status" value="1"/>
</dbReference>
<evidence type="ECO:0000313" key="3">
    <source>
        <dbReference type="Proteomes" id="UP001243195"/>
    </source>
</evidence>
<name>A0AAW8JPQ8_9GAMM</name>
<organism evidence="2 3">
    <name type="scientific">Acinetobacter gerneri</name>
    <dbReference type="NCBI Taxonomy" id="202952"/>
    <lineage>
        <taxon>Bacteria</taxon>
        <taxon>Pseudomonadati</taxon>
        <taxon>Pseudomonadota</taxon>
        <taxon>Gammaproteobacteria</taxon>
        <taxon>Moraxellales</taxon>
        <taxon>Moraxellaceae</taxon>
        <taxon>Acinetobacter</taxon>
    </lineage>
</organism>
<gene>
    <name evidence="2" type="ORF">RFH51_11020</name>
</gene>
<dbReference type="RefSeq" id="WP_004867710.1">
    <property type="nucleotide sequence ID" value="NZ_BBLI01000044.1"/>
</dbReference>
<dbReference type="EMBL" id="JAVIDA010000013">
    <property type="protein sequence ID" value="MDQ9071989.1"/>
    <property type="molecule type" value="Genomic_DNA"/>
</dbReference>
<comment type="caution">
    <text evidence="2">The sequence shown here is derived from an EMBL/GenBank/DDBJ whole genome shotgun (WGS) entry which is preliminary data.</text>
</comment>
<dbReference type="Proteomes" id="UP001243195">
    <property type="component" value="Unassembled WGS sequence"/>
</dbReference>
<dbReference type="AlphaFoldDB" id="A0AAW8JPQ8"/>
<evidence type="ECO:0000256" key="1">
    <source>
        <dbReference type="SAM" id="MobiDB-lite"/>
    </source>
</evidence>